<name>A0A8J7DEL8_DESMC</name>
<protein>
    <submittedName>
        <fullName evidence="1">Uncharacterized protein</fullName>
    </submittedName>
</protein>
<accession>A0A8J7DEL8</accession>
<evidence type="ECO:0000313" key="2">
    <source>
        <dbReference type="Proteomes" id="UP000622533"/>
    </source>
</evidence>
<dbReference type="RefSeq" id="WP_193924247.1">
    <property type="nucleotide sequence ID" value="NZ_JADEXS020000002.1"/>
</dbReference>
<evidence type="ECO:0000313" key="1">
    <source>
        <dbReference type="EMBL" id="MBE9027136.1"/>
    </source>
</evidence>
<gene>
    <name evidence="1" type="ORF">IQ276_33410</name>
</gene>
<dbReference type="EMBL" id="JADEXS010000792">
    <property type="protein sequence ID" value="MBE9027136.1"/>
    <property type="molecule type" value="Genomic_DNA"/>
</dbReference>
<organism evidence="1 2">
    <name type="scientific">Desmonostoc muscorum LEGE 12446</name>
    <dbReference type="NCBI Taxonomy" id="1828758"/>
    <lineage>
        <taxon>Bacteria</taxon>
        <taxon>Bacillati</taxon>
        <taxon>Cyanobacteriota</taxon>
        <taxon>Cyanophyceae</taxon>
        <taxon>Nostocales</taxon>
        <taxon>Nostocaceae</taxon>
        <taxon>Desmonostoc</taxon>
    </lineage>
</organism>
<dbReference type="Proteomes" id="UP000622533">
    <property type="component" value="Unassembled WGS sequence"/>
</dbReference>
<sequence length="414" mass="47329">MTVWLNYRSNHSLQGLDFHVWSDALINWNFQQNLIWLLDYFGYSSEIIDETEQSLIVTTVKNYPGITLAELLQIEDINPDVLYWLIATDKLYVELNQVKLSQPETVLVFLNKDIALSYEHLNSIESTTQTSNQIVLQIAVGTNISWDGESWEIVNTGTTTTGLLRADSKLIELPNAAFTALIDTGKIVGVETTQTSNIKAAAVEILTRATCEDIIEANRRYNLIQPYLGDAPPVYPNSTIRRWRTQYQKALLIYGQGYLGLLPNHNTKGNRTPKIDSKTQEFMLDFIKEHYETPKQRRKIRVYESFVLACQNHEPPLKPPSRITFCQAIKQRSGHNQTRKRLGNRAAISEEPFYWELEQTTPRHGSRPFEIVHIDHTQIDIELVSSLESLSNCHIARTYATGTMRSLTNSTKVL</sequence>
<proteinExistence type="predicted"/>
<reference evidence="1" key="1">
    <citation type="submission" date="2020-10" db="EMBL/GenBank/DDBJ databases">
        <authorList>
            <person name="Castelo-Branco R."/>
            <person name="Eusebio N."/>
            <person name="Adriana R."/>
            <person name="Vieira A."/>
            <person name="Brugerolle De Fraissinette N."/>
            <person name="Rezende De Castro R."/>
            <person name="Schneider M.P."/>
            <person name="Vasconcelos V."/>
            <person name="Leao P.N."/>
        </authorList>
    </citation>
    <scope>NUCLEOTIDE SEQUENCE</scope>
    <source>
        <strain evidence="1">LEGE 12446</strain>
    </source>
</reference>
<keyword evidence="2" id="KW-1185">Reference proteome</keyword>
<dbReference type="AlphaFoldDB" id="A0A8J7DEL8"/>
<comment type="caution">
    <text evidence="1">The sequence shown here is derived from an EMBL/GenBank/DDBJ whole genome shotgun (WGS) entry which is preliminary data.</text>
</comment>